<dbReference type="AlphaFoldDB" id="A0A2N9M0R1"/>
<dbReference type="OrthoDB" id="9800443at2"/>
<protein>
    <submittedName>
        <fullName evidence="1">Uncharacterized protein</fullName>
    </submittedName>
</protein>
<dbReference type="Proteomes" id="UP000239735">
    <property type="component" value="Unassembled WGS sequence"/>
</dbReference>
<organism evidence="1 2">
    <name type="scientific">Candidatus Sulfuritelmatomonas gaucii</name>
    <dbReference type="NCBI Taxonomy" id="2043161"/>
    <lineage>
        <taxon>Bacteria</taxon>
        <taxon>Pseudomonadati</taxon>
        <taxon>Acidobacteriota</taxon>
        <taxon>Terriglobia</taxon>
        <taxon>Terriglobales</taxon>
        <taxon>Acidobacteriaceae</taxon>
        <taxon>Candidatus Sulfuritelmatomonas</taxon>
    </lineage>
</organism>
<evidence type="ECO:0000313" key="2">
    <source>
        <dbReference type="Proteomes" id="UP000239735"/>
    </source>
</evidence>
<evidence type="ECO:0000313" key="1">
    <source>
        <dbReference type="EMBL" id="SPE29008.1"/>
    </source>
</evidence>
<name>A0A2N9M0R1_9BACT</name>
<gene>
    <name evidence="1" type="ORF">SBA5_70098</name>
</gene>
<accession>A0A2N9M0R1</accession>
<dbReference type="EMBL" id="OKRB01000130">
    <property type="protein sequence ID" value="SPE29008.1"/>
    <property type="molecule type" value="Genomic_DNA"/>
</dbReference>
<reference evidence="2" key="1">
    <citation type="submission" date="2018-02" db="EMBL/GenBank/DDBJ databases">
        <authorList>
            <person name="Hausmann B."/>
        </authorList>
    </citation>
    <scope>NUCLEOTIDE SEQUENCE [LARGE SCALE GENOMIC DNA]</scope>
    <source>
        <strain evidence="2">Peat soil MAG SbA5</strain>
    </source>
</reference>
<sequence>MPTLDSNLLRIDCPCTKRNCPRHGSCEACREYHRKAKPPMLPYCEREPNWVQKLLGKKRLRAR</sequence>
<proteinExistence type="predicted"/>